<dbReference type="InParanoid" id="A0A162ZPK8"/>
<accession>A0A162ZPK8</accession>
<gene>
    <name evidence="2" type="ORF">PHYBLDRAFT_73007</name>
</gene>
<proteinExistence type="predicted"/>
<reference evidence="3" key="1">
    <citation type="submission" date="2015-06" db="EMBL/GenBank/DDBJ databases">
        <title>Expansion of signal transduction pathways in fungi by whole-genome duplication.</title>
        <authorList>
            <consortium name="DOE Joint Genome Institute"/>
            <person name="Corrochano L.M."/>
            <person name="Kuo A."/>
            <person name="Marcet-Houben M."/>
            <person name="Polaino S."/>
            <person name="Salamov A."/>
            <person name="Villalobos J.M."/>
            <person name="Alvarez M.I."/>
            <person name="Avalos J."/>
            <person name="Benito E.P."/>
            <person name="Benoit I."/>
            <person name="Burger G."/>
            <person name="Camino L.P."/>
            <person name="Canovas D."/>
            <person name="Cerda-Olmedo E."/>
            <person name="Cheng J.-F."/>
            <person name="Dominguez A."/>
            <person name="Elias M."/>
            <person name="Eslava A.P."/>
            <person name="Glaser F."/>
            <person name="Grimwood J."/>
            <person name="Gutierrez G."/>
            <person name="Heitman J."/>
            <person name="Henrissat B."/>
            <person name="Iturriaga E.A."/>
            <person name="Lang B.F."/>
            <person name="Lavin J.L."/>
            <person name="Lee S."/>
            <person name="Li W."/>
            <person name="Lindquist E."/>
            <person name="Lopez-Garcia S."/>
            <person name="Luque E.M."/>
            <person name="Marcos A.T."/>
            <person name="Martin J."/>
            <person name="McCluskey K."/>
            <person name="Medina H.R."/>
            <person name="Miralles-Duran A."/>
            <person name="Miyazaki A."/>
            <person name="Munoz-Torres E."/>
            <person name="Oguiza J.A."/>
            <person name="Ohm R."/>
            <person name="Olmedo M."/>
            <person name="Orejas M."/>
            <person name="Ortiz-Castellanos L."/>
            <person name="Pisabarro A.G."/>
            <person name="Rodriguez-Romero J."/>
            <person name="Ruiz-Herrera J."/>
            <person name="Ruiz-Vazquez R."/>
            <person name="Sanz C."/>
            <person name="Schackwitz W."/>
            <person name="Schmutz J."/>
            <person name="Shahriari M."/>
            <person name="Shelest E."/>
            <person name="Silva-Franco F."/>
            <person name="Soanes D."/>
            <person name="Syed K."/>
            <person name="Tagua V.G."/>
            <person name="Talbot N.J."/>
            <person name="Thon M."/>
            <person name="De vries R.P."/>
            <person name="Wiebenga A."/>
            <person name="Yadav J.S."/>
            <person name="Braun E.L."/>
            <person name="Baker S."/>
            <person name="Garre V."/>
            <person name="Horwitz B."/>
            <person name="Torres-Martinez S."/>
            <person name="Idnurm A."/>
            <person name="Herrera-Estrella A."/>
            <person name="Gabaldon T."/>
            <person name="Grigoriev I.V."/>
        </authorList>
    </citation>
    <scope>NUCLEOTIDE SEQUENCE [LARGE SCALE GENOMIC DNA]</scope>
    <source>
        <strain evidence="3">NRRL 1555(-)</strain>
    </source>
</reference>
<dbReference type="OrthoDB" id="2285968at2759"/>
<dbReference type="VEuPathDB" id="FungiDB:PHYBLDRAFT_73007"/>
<dbReference type="EMBL" id="KV440995">
    <property type="protein sequence ID" value="OAD68261.1"/>
    <property type="molecule type" value="Genomic_DNA"/>
</dbReference>
<protein>
    <recommendedName>
        <fullName evidence="4">Secreted protein</fullName>
    </recommendedName>
</protein>
<organism evidence="2 3">
    <name type="scientific">Phycomyces blakesleeanus (strain ATCC 8743b / DSM 1359 / FGSC 10004 / NBRC 33097 / NRRL 1555)</name>
    <dbReference type="NCBI Taxonomy" id="763407"/>
    <lineage>
        <taxon>Eukaryota</taxon>
        <taxon>Fungi</taxon>
        <taxon>Fungi incertae sedis</taxon>
        <taxon>Mucoromycota</taxon>
        <taxon>Mucoromycotina</taxon>
        <taxon>Mucoromycetes</taxon>
        <taxon>Mucorales</taxon>
        <taxon>Phycomycetaceae</taxon>
        <taxon>Phycomyces</taxon>
    </lineage>
</organism>
<keyword evidence="3" id="KW-1185">Reference proteome</keyword>
<evidence type="ECO:0000256" key="1">
    <source>
        <dbReference type="SAM" id="SignalP"/>
    </source>
</evidence>
<evidence type="ECO:0000313" key="2">
    <source>
        <dbReference type="EMBL" id="OAD68261.1"/>
    </source>
</evidence>
<keyword evidence="1" id="KW-0732">Signal</keyword>
<dbReference type="RefSeq" id="XP_018286301.1">
    <property type="nucleotide sequence ID" value="XM_018442760.1"/>
</dbReference>
<dbReference type="GeneID" id="29003666"/>
<evidence type="ECO:0000313" key="3">
    <source>
        <dbReference type="Proteomes" id="UP000077315"/>
    </source>
</evidence>
<dbReference type="Proteomes" id="UP000077315">
    <property type="component" value="Unassembled WGS sequence"/>
</dbReference>
<feature type="chain" id="PRO_5007841507" description="Secreted protein" evidence="1">
    <location>
        <begin position="19"/>
        <end position="223"/>
    </location>
</feature>
<dbReference type="AlphaFoldDB" id="A0A162ZPK8"/>
<name>A0A162ZPK8_PHYB8</name>
<feature type="signal peptide" evidence="1">
    <location>
        <begin position="1"/>
        <end position="18"/>
    </location>
</feature>
<evidence type="ECO:0008006" key="4">
    <source>
        <dbReference type="Google" id="ProtNLM"/>
    </source>
</evidence>
<sequence>MLIRTVLTFSLAIISVAASGFESTNNANRLFKREDKLPFATLPNANCGAPTVCSNIDQNITCRCNDVLTVCENTSGQFCWGSKTLTSNSCPTIPTSCSSEFNGTASCLCSGSQVLCVDSYNHYCYGTYQTDSTGSASVAIAAIPDAGSSAAVSSAAVSASASVPLSAAASASVSDALGGTIKTNPAPTAPAASPSVESSATQLSALKASVSALLVSIAYFALQ</sequence>